<dbReference type="SUPFAM" id="SSF109604">
    <property type="entry name" value="HD-domain/PDEase-like"/>
    <property type="match status" value="1"/>
</dbReference>
<reference evidence="1 2" key="1">
    <citation type="submission" date="2017-02" db="EMBL/GenBank/DDBJ databases">
        <authorList>
            <person name="Peterson S.W."/>
        </authorList>
    </citation>
    <scope>NUCLEOTIDE SEQUENCE [LARGE SCALE GENOMIC DNA]</scope>
    <source>
        <strain evidence="1 2">DSM 25262</strain>
    </source>
</reference>
<dbReference type="AlphaFoldDB" id="A0A1T5LCC6"/>
<sequence length="188" mass="21735">MKQHWSIDEVQNIWQLASRLHDGQKYGGSNEGEKIEYINHIGSVTFEILNAIHYTEDIDAGLAIKCAILHDTIEDTSFTYTKVKELFGDEVANGVMALSKNDKIEDHLEKMLDSLKRIKQQPKEIWAVKLADRIVNLYEPPYSWNNDKKKKYKEEAEIILKELGDGNKYLSDRLRNKIASYDRFITGS</sequence>
<dbReference type="RefSeq" id="WP_079687524.1">
    <property type="nucleotide sequence ID" value="NZ_FUZU01000002.1"/>
</dbReference>
<name>A0A1T5LCC6_9BACT</name>
<dbReference type="InterPro" id="IPR052194">
    <property type="entry name" value="MESH1"/>
</dbReference>
<accession>A0A1T5LCC6</accession>
<dbReference type="PANTHER" id="PTHR46246:SF1">
    <property type="entry name" value="GUANOSINE-3',5'-BIS(DIPHOSPHATE) 3'-PYROPHOSPHOHYDROLASE MESH1"/>
    <property type="match status" value="1"/>
</dbReference>
<dbReference type="PANTHER" id="PTHR46246">
    <property type="entry name" value="GUANOSINE-3',5'-BIS(DIPHOSPHATE) 3'-PYROPHOSPHOHYDROLASE MESH1"/>
    <property type="match status" value="1"/>
</dbReference>
<dbReference type="STRING" id="688867.SAMN05660236_2954"/>
<dbReference type="EMBL" id="FUZU01000002">
    <property type="protein sequence ID" value="SKC73610.1"/>
    <property type="molecule type" value="Genomic_DNA"/>
</dbReference>
<proteinExistence type="predicted"/>
<evidence type="ECO:0000313" key="2">
    <source>
        <dbReference type="Proteomes" id="UP000190961"/>
    </source>
</evidence>
<dbReference type="Pfam" id="PF13328">
    <property type="entry name" value="HD_4"/>
    <property type="match status" value="1"/>
</dbReference>
<evidence type="ECO:0000313" key="1">
    <source>
        <dbReference type="EMBL" id="SKC73610.1"/>
    </source>
</evidence>
<protein>
    <submittedName>
        <fullName evidence="1">HD domain-containing protein</fullName>
    </submittedName>
</protein>
<dbReference type="Gene3D" id="1.10.3210.10">
    <property type="entry name" value="Hypothetical protein af1432"/>
    <property type="match status" value="1"/>
</dbReference>
<dbReference type="GO" id="GO:0008893">
    <property type="term" value="F:guanosine-3',5'-bis(diphosphate) 3'-diphosphatase activity"/>
    <property type="evidence" value="ECO:0007669"/>
    <property type="project" value="TreeGrafter"/>
</dbReference>
<organism evidence="1 2">
    <name type="scientific">Ohtaekwangia koreensis</name>
    <dbReference type="NCBI Taxonomy" id="688867"/>
    <lineage>
        <taxon>Bacteria</taxon>
        <taxon>Pseudomonadati</taxon>
        <taxon>Bacteroidota</taxon>
        <taxon>Cytophagia</taxon>
        <taxon>Cytophagales</taxon>
        <taxon>Fulvivirgaceae</taxon>
        <taxon>Ohtaekwangia</taxon>
    </lineage>
</organism>
<dbReference type="Proteomes" id="UP000190961">
    <property type="component" value="Unassembled WGS sequence"/>
</dbReference>
<keyword evidence="2" id="KW-1185">Reference proteome</keyword>
<gene>
    <name evidence="1" type="ORF">SAMN05660236_2954</name>
</gene>
<dbReference type="OrthoDB" id="9802385at2"/>